<protein>
    <recommendedName>
        <fullName evidence="2">DUF6589 domain-containing protein</fullName>
    </recommendedName>
</protein>
<keyword evidence="4" id="KW-1185">Reference proteome</keyword>
<evidence type="ECO:0000313" key="4">
    <source>
        <dbReference type="Proteomes" id="UP000053424"/>
    </source>
</evidence>
<dbReference type="InterPro" id="IPR046496">
    <property type="entry name" value="DUF6589"/>
</dbReference>
<sequence length="1027" mass="115529">MHRSPSLEWSDDDHRSPIQRVKLFDVRAPPSQRLPPEKSDDTYSGDLESTESESGWSDTESDLTPARDPVSSSGPIRSSPVIESDPEARAAHRRQKGYKRRARTLAGNKDHKEKQLMREKRAKLDAVLDMLNEQGLKVWDFMEHIFHPKSKKGPIQWQQFFSREANVTQLLDWWTSSKNSRAARNYLNKWIRGYVARLVSQEARKLTRLKNLQTMGKKIDSTFVSSFSFVKIHSALSKDAPLSLSVLKALATARRAATHTQKRKDRTKMVVTSAALACLGEYSHANNLTKRMIGMYMYASGAQRQSISVLSTLGLSESYSNLVSKNMRRKETERGEIAAGDLMEEETPKVPTGTLYQLSASMREETRKIAATGLFATVYDNININFRNPEEIIGRHDTQENGTCATLVPLFGGKIEDLNVKDLQSSFLEAPALSIVDIIHTKEERQAFKSNLIFTILRILVKHGGQGFERFQADLDKTQPETDDKIETHKSQLHPLPAWNIDESSITGNAEVIEAIDKELHLDRVPEAAERVQFLAGDQLSIARLRALEIIRAGHESGRNAMFWGAWIPGLFHAKIADVLGTLLTHFGKPDTGSRDPNSLWYENTRLDRLPITITSLPPFRKCRDLLFVSLYARVLHCLLLVSACNSLEDYLVKFTKWEDLTTHAKMIFEQFANSSRVQELRSRDGQGDVVLENAILFMRDALISREFTDAVKAGDSGRVVLVLKTWALSYRGNGRTKYAYEMLHLIHHLSKIWPKGICDIVLNNWLLNPTGNANSFVEIDLVQEHLNYWIKNAYKAHGSNASWDWLDTLAPTIEVLRTIARNFNDTLGADQGTRHAPPDLTNDIATLMESLNENNVYRLQKGRVLGEDTGGAVKDVILAGLHSLTEGEKTPLTEYNEAIKRLQRRRSMTSVADQAKSLLPQPSAPSATATPNPKTTPPLENPASSRGEEDLQDYEAMLVDENKGEPEEEPTEIERILDELADGVPEPTLLRLSEEDVSLDMDEVVVDVIDDEEEESDDGDSDESSE</sequence>
<feature type="compositionally biased region" description="Basic residues" evidence="1">
    <location>
        <begin position="91"/>
        <end position="102"/>
    </location>
</feature>
<accession>A0A0C2YJF5</accession>
<evidence type="ECO:0000313" key="3">
    <source>
        <dbReference type="EMBL" id="KIM41147.1"/>
    </source>
</evidence>
<feature type="region of interest" description="Disordered" evidence="1">
    <location>
        <begin position="1"/>
        <end position="102"/>
    </location>
</feature>
<reference evidence="3 4" key="1">
    <citation type="submission" date="2014-04" db="EMBL/GenBank/DDBJ databases">
        <authorList>
            <consortium name="DOE Joint Genome Institute"/>
            <person name="Kuo A."/>
            <person name="Gay G."/>
            <person name="Dore J."/>
            <person name="Kohler A."/>
            <person name="Nagy L.G."/>
            <person name="Floudas D."/>
            <person name="Copeland A."/>
            <person name="Barry K.W."/>
            <person name="Cichocki N."/>
            <person name="Veneault-Fourrey C."/>
            <person name="LaButti K."/>
            <person name="Lindquist E.A."/>
            <person name="Lipzen A."/>
            <person name="Lundell T."/>
            <person name="Morin E."/>
            <person name="Murat C."/>
            <person name="Sun H."/>
            <person name="Tunlid A."/>
            <person name="Henrissat B."/>
            <person name="Grigoriev I.V."/>
            <person name="Hibbett D.S."/>
            <person name="Martin F."/>
            <person name="Nordberg H.P."/>
            <person name="Cantor M.N."/>
            <person name="Hua S.X."/>
        </authorList>
    </citation>
    <scope>NUCLEOTIDE SEQUENCE [LARGE SCALE GENOMIC DNA]</scope>
    <source>
        <strain evidence="4">h7</strain>
    </source>
</reference>
<dbReference type="Pfam" id="PF20231">
    <property type="entry name" value="DUF6589"/>
    <property type="match status" value="1"/>
</dbReference>
<reference evidence="4" key="2">
    <citation type="submission" date="2015-01" db="EMBL/GenBank/DDBJ databases">
        <title>Evolutionary Origins and Diversification of the Mycorrhizal Mutualists.</title>
        <authorList>
            <consortium name="DOE Joint Genome Institute"/>
            <consortium name="Mycorrhizal Genomics Consortium"/>
            <person name="Kohler A."/>
            <person name="Kuo A."/>
            <person name="Nagy L.G."/>
            <person name="Floudas D."/>
            <person name="Copeland A."/>
            <person name="Barry K.W."/>
            <person name="Cichocki N."/>
            <person name="Veneault-Fourrey C."/>
            <person name="LaButti K."/>
            <person name="Lindquist E.A."/>
            <person name="Lipzen A."/>
            <person name="Lundell T."/>
            <person name="Morin E."/>
            <person name="Murat C."/>
            <person name="Riley R."/>
            <person name="Ohm R."/>
            <person name="Sun H."/>
            <person name="Tunlid A."/>
            <person name="Henrissat B."/>
            <person name="Grigoriev I.V."/>
            <person name="Hibbett D.S."/>
            <person name="Martin F."/>
        </authorList>
    </citation>
    <scope>NUCLEOTIDE SEQUENCE [LARGE SCALE GENOMIC DNA]</scope>
    <source>
        <strain evidence="4">h7</strain>
    </source>
</reference>
<dbReference type="HOGENOM" id="CLU_007061_1_0_1"/>
<dbReference type="OrthoDB" id="2496395at2759"/>
<gene>
    <name evidence="3" type="ORF">M413DRAFT_72593</name>
</gene>
<feature type="region of interest" description="Disordered" evidence="1">
    <location>
        <begin position="907"/>
        <end position="949"/>
    </location>
</feature>
<feature type="compositionally biased region" description="Low complexity" evidence="1">
    <location>
        <begin position="916"/>
        <end position="934"/>
    </location>
</feature>
<proteinExistence type="predicted"/>
<dbReference type="EMBL" id="KN831781">
    <property type="protein sequence ID" value="KIM41147.1"/>
    <property type="molecule type" value="Genomic_DNA"/>
</dbReference>
<feature type="domain" description="DUF6589" evidence="2">
    <location>
        <begin position="429"/>
        <end position="836"/>
    </location>
</feature>
<name>A0A0C2YJF5_HEBCY</name>
<dbReference type="AlphaFoldDB" id="A0A0C2YJF5"/>
<dbReference type="Proteomes" id="UP000053424">
    <property type="component" value="Unassembled WGS sequence"/>
</dbReference>
<dbReference type="STRING" id="686832.A0A0C2YJF5"/>
<evidence type="ECO:0000256" key="1">
    <source>
        <dbReference type="SAM" id="MobiDB-lite"/>
    </source>
</evidence>
<evidence type="ECO:0000259" key="2">
    <source>
        <dbReference type="Pfam" id="PF20231"/>
    </source>
</evidence>
<organism evidence="3 4">
    <name type="scientific">Hebeloma cylindrosporum</name>
    <dbReference type="NCBI Taxonomy" id="76867"/>
    <lineage>
        <taxon>Eukaryota</taxon>
        <taxon>Fungi</taxon>
        <taxon>Dikarya</taxon>
        <taxon>Basidiomycota</taxon>
        <taxon>Agaricomycotina</taxon>
        <taxon>Agaricomycetes</taxon>
        <taxon>Agaricomycetidae</taxon>
        <taxon>Agaricales</taxon>
        <taxon>Agaricineae</taxon>
        <taxon>Hymenogastraceae</taxon>
        <taxon>Hebeloma</taxon>
    </lineage>
</organism>